<evidence type="ECO:0000313" key="4">
    <source>
        <dbReference type="Proteomes" id="UP000067626"/>
    </source>
</evidence>
<protein>
    <recommendedName>
        <fullName evidence="5">Zinc-ribbon domain-containing protein</fullName>
    </recommendedName>
</protein>
<feature type="region of interest" description="Disordered" evidence="1">
    <location>
        <begin position="35"/>
        <end position="75"/>
    </location>
</feature>
<keyword evidence="4" id="KW-1185">Reference proteome</keyword>
<dbReference type="STRING" id="52.CMC5_040760"/>
<evidence type="ECO:0000256" key="2">
    <source>
        <dbReference type="SAM" id="Phobius"/>
    </source>
</evidence>
<feature type="transmembrane region" description="Helical" evidence="2">
    <location>
        <begin position="109"/>
        <end position="128"/>
    </location>
</feature>
<evidence type="ECO:0008006" key="5">
    <source>
        <dbReference type="Google" id="ProtNLM"/>
    </source>
</evidence>
<feature type="transmembrane region" description="Helical" evidence="2">
    <location>
        <begin position="86"/>
        <end position="103"/>
    </location>
</feature>
<accession>A0A0K1EGC8</accession>
<dbReference type="Proteomes" id="UP000067626">
    <property type="component" value="Chromosome"/>
</dbReference>
<reference evidence="3 4" key="1">
    <citation type="submission" date="2015-07" db="EMBL/GenBank/DDBJ databases">
        <title>Genome analysis of myxobacterium Chondromyces crocatus Cm c5 reveals a high potential for natural compound synthesis and the genetic basis for the loss of fruiting body formation.</title>
        <authorList>
            <person name="Zaburannyi N."/>
            <person name="Bunk B."/>
            <person name="Maier J."/>
            <person name="Overmann J."/>
            <person name="Mueller R."/>
        </authorList>
    </citation>
    <scope>NUCLEOTIDE SEQUENCE [LARGE SCALE GENOMIC DNA]</scope>
    <source>
        <strain evidence="3 4">Cm c5</strain>
    </source>
</reference>
<name>A0A0K1EGC8_CHOCO</name>
<dbReference type="KEGG" id="ccro:CMC5_040760"/>
<evidence type="ECO:0000313" key="3">
    <source>
        <dbReference type="EMBL" id="AKT39925.1"/>
    </source>
</evidence>
<organism evidence="3 4">
    <name type="scientific">Chondromyces crocatus</name>
    <dbReference type="NCBI Taxonomy" id="52"/>
    <lineage>
        <taxon>Bacteria</taxon>
        <taxon>Pseudomonadati</taxon>
        <taxon>Myxococcota</taxon>
        <taxon>Polyangia</taxon>
        <taxon>Polyangiales</taxon>
        <taxon>Polyangiaceae</taxon>
        <taxon>Chondromyces</taxon>
    </lineage>
</organism>
<gene>
    <name evidence="3" type="ORF">CMC5_040760</name>
</gene>
<proteinExistence type="predicted"/>
<sequence>MTQTPRISCPQCDAPRMASDRFCAKCGQRLRVLSAAARSDEASDEESPSSEPSPISTDEEAPRAGPTWPYPEITQPRWASPKPTMTYVYIGSAVAFSLLFVLSPSQSGAFAPGVIALMSWAMTGYALNNAAHRKRVARELSTSGIRCWGRILQVGPAPWSTGTAIGQPVYRQTHTRVRLQVDAYAAPDPQRPRKRRKKGPRLIAELSIEEYISLAQMGMVQPGNFCALLLHPTDHSQVVLDGLATSKGDFVPLAW</sequence>
<dbReference type="EMBL" id="CP012159">
    <property type="protein sequence ID" value="AKT39925.1"/>
    <property type="molecule type" value="Genomic_DNA"/>
</dbReference>
<keyword evidence="2" id="KW-1133">Transmembrane helix</keyword>
<dbReference type="AlphaFoldDB" id="A0A0K1EGC8"/>
<keyword evidence="2" id="KW-0472">Membrane</keyword>
<keyword evidence="2" id="KW-0812">Transmembrane</keyword>
<evidence type="ECO:0000256" key="1">
    <source>
        <dbReference type="SAM" id="MobiDB-lite"/>
    </source>
</evidence>